<dbReference type="GO" id="GO:0005576">
    <property type="term" value="C:extracellular region"/>
    <property type="evidence" value="ECO:0007669"/>
    <property type="project" value="UniProtKB-SubCell"/>
</dbReference>
<gene>
    <name evidence="8" type="ORF">IQ235_11895</name>
</gene>
<dbReference type="EMBL" id="JADEXN010000201">
    <property type="protein sequence ID" value="MBE9041484.1"/>
    <property type="molecule type" value="Genomic_DNA"/>
</dbReference>
<dbReference type="PRINTS" id="PR00313">
    <property type="entry name" value="CABNDNGRPT"/>
</dbReference>
<dbReference type="PANTHER" id="PTHR38340">
    <property type="entry name" value="S-LAYER PROTEIN"/>
    <property type="match status" value="1"/>
</dbReference>
<comment type="caution">
    <text evidence="8">The sequence shown here is derived from an EMBL/GenBank/DDBJ whole genome shotgun (WGS) entry which is preliminary data.</text>
</comment>
<sequence>AITALGDRNTAIAAVTGSGEAAREVIAAQIAFDLADVSYGNILESPWTALIRTAVPEPNTQSAIATISRAFDLPTDEIESFDPFVEMASGNIRGLEMYAKQVQINATLTQLADIIIGLDVENAETTVVDALVASLKSGGSFANLGDSATIATLLVQVAPTLPETLVEGLVSVIAESNAKIDEIVDRADANSDLESLRTEIAREQIVAQGIQSQLLQSVALGEIDLDRLEALRELNLELDVGINIEHVIEGTDGDDTLIGDDRNEAITAFAGNDLVRTGGGDNIAYGNQGNDTLEGGDGSDILSGGRDDDLILTGNGYNYAFGNKGSDRIEGGEEIDFLYGGQDNDTVRGNAGDDWLLGDKGDDLVEGGDGSDLIAGGEGIDTLQGGNDDDFIFGNKGSDLIDGGNGNDTVAAGKDDDSVSGSAGDDWLFGNIGKDALDGGEGNDTIAAGQDDDWLLGNTGDDVLYGNLGNDLLYGADGNDTLAAGKDDDMAFGELGNDAVFGNIGNDTLDGGDGNDYLGGGRDNDSIVGGLGDDTLSGDLGDDSLTGGGGSDRFVLTLDTGNDIIADFTDGVDLLAVSPDLLADIQQRPAIAVDTPEGAKIELGSGSVLLPGVSAGAIETRDFVSLV</sequence>
<dbReference type="RefSeq" id="WP_264321689.1">
    <property type="nucleotide sequence ID" value="NZ_JADEXN010000201.1"/>
</dbReference>
<dbReference type="PANTHER" id="PTHR38340:SF1">
    <property type="entry name" value="S-LAYER PROTEIN"/>
    <property type="match status" value="1"/>
</dbReference>
<keyword evidence="4" id="KW-0800">Toxin</keyword>
<keyword evidence="6" id="KW-0843">Virulence</keyword>
<evidence type="ECO:0000256" key="1">
    <source>
        <dbReference type="ARBA" id="ARBA00004370"/>
    </source>
</evidence>
<feature type="non-terminal residue" evidence="8">
    <location>
        <position position="1"/>
    </location>
</feature>
<evidence type="ECO:0000256" key="3">
    <source>
        <dbReference type="ARBA" id="ARBA00022525"/>
    </source>
</evidence>
<accession>A0A928Z9A5</accession>
<evidence type="ECO:0000256" key="5">
    <source>
        <dbReference type="ARBA" id="ARBA00022737"/>
    </source>
</evidence>
<keyword evidence="7" id="KW-0472">Membrane</keyword>
<keyword evidence="3" id="KW-0964">Secreted</keyword>
<dbReference type="PRINTS" id="PR01488">
    <property type="entry name" value="RTXTOXINA"/>
</dbReference>
<protein>
    <recommendedName>
        <fullName evidence="10">Calcium-binding protein</fullName>
    </recommendedName>
</protein>
<dbReference type="InterPro" id="IPR001343">
    <property type="entry name" value="Hemolysn_Ca-bd"/>
</dbReference>
<comment type="subcellular location">
    <subcellularLocation>
        <location evidence="1">Membrane</location>
    </subcellularLocation>
    <subcellularLocation>
        <location evidence="2">Secreted</location>
    </subcellularLocation>
</comment>
<name>A0A928Z9A5_9CYAN</name>
<evidence type="ECO:0008006" key="10">
    <source>
        <dbReference type="Google" id="ProtNLM"/>
    </source>
</evidence>
<dbReference type="InterPro" id="IPR003995">
    <property type="entry name" value="RTX_toxin_determinant-A"/>
</dbReference>
<keyword evidence="9" id="KW-1185">Reference proteome</keyword>
<organism evidence="8 9">
    <name type="scientific">Zarconia navalis LEGE 11467</name>
    <dbReference type="NCBI Taxonomy" id="1828826"/>
    <lineage>
        <taxon>Bacteria</taxon>
        <taxon>Bacillati</taxon>
        <taxon>Cyanobacteriota</taxon>
        <taxon>Cyanophyceae</taxon>
        <taxon>Oscillatoriophycideae</taxon>
        <taxon>Oscillatoriales</taxon>
        <taxon>Oscillatoriales incertae sedis</taxon>
        <taxon>Zarconia</taxon>
        <taxon>Zarconia navalis</taxon>
    </lineage>
</organism>
<dbReference type="GO" id="GO:0016020">
    <property type="term" value="C:membrane"/>
    <property type="evidence" value="ECO:0007669"/>
    <property type="project" value="UniProtKB-SubCell"/>
</dbReference>
<evidence type="ECO:0000256" key="6">
    <source>
        <dbReference type="ARBA" id="ARBA00023026"/>
    </source>
</evidence>
<reference evidence="8" key="1">
    <citation type="submission" date="2020-10" db="EMBL/GenBank/DDBJ databases">
        <authorList>
            <person name="Castelo-Branco R."/>
            <person name="Eusebio N."/>
            <person name="Adriana R."/>
            <person name="Vieira A."/>
            <person name="Brugerolle De Fraissinette N."/>
            <person name="Rezende De Castro R."/>
            <person name="Schneider M.P."/>
            <person name="Vasconcelos V."/>
            <person name="Leao P.N."/>
        </authorList>
    </citation>
    <scope>NUCLEOTIDE SEQUENCE</scope>
    <source>
        <strain evidence="8">LEGE 11467</strain>
    </source>
</reference>
<dbReference type="GO" id="GO:0090729">
    <property type="term" value="F:toxin activity"/>
    <property type="evidence" value="ECO:0007669"/>
    <property type="project" value="UniProtKB-KW"/>
</dbReference>
<dbReference type="Proteomes" id="UP000621799">
    <property type="component" value="Unassembled WGS sequence"/>
</dbReference>
<keyword evidence="5" id="KW-0677">Repeat</keyword>
<evidence type="ECO:0000256" key="7">
    <source>
        <dbReference type="ARBA" id="ARBA00023136"/>
    </source>
</evidence>
<dbReference type="InterPro" id="IPR050557">
    <property type="entry name" value="RTX_toxin/Mannuronan_C5-epim"/>
</dbReference>
<evidence type="ECO:0000256" key="4">
    <source>
        <dbReference type="ARBA" id="ARBA00022656"/>
    </source>
</evidence>
<dbReference type="Pfam" id="PF00353">
    <property type="entry name" value="HemolysinCabind"/>
    <property type="match status" value="7"/>
</dbReference>
<dbReference type="GO" id="GO:0005509">
    <property type="term" value="F:calcium ion binding"/>
    <property type="evidence" value="ECO:0007669"/>
    <property type="project" value="InterPro"/>
</dbReference>
<evidence type="ECO:0000313" key="9">
    <source>
        <dbReference type="Proteomes" id="UP000621799"/>
    </source>
</evidence>
<proteinExistence type="predicted"/>
<evidence type="ECO:0000313" key="8">
    <source>
        <dbReference type="EMBL" id="MBE9041484.1"/>
    </source>
</evidence>
<dbReference type="PROSITE" id="PS00330">
    <property type="entry name" value="HEMOLYSIN_CALCIUM"/>
    <property type="match status" value="3"/>
</dbReference>
<evidence type="ECO:0000256" key="2">
    <source>
        <dbReference type="ARBA" id="ARBA00004613"/>
    </source>
</evidence>
<dbReference type="AlphaFoldDB" id="A0A928Z9A5"/>
<dbReference type="InterPro" id="IPR011049">
    <property type="entry name" value="Serralysin-like_metalloprot_C"/>
</dbReference>
<dbReference type="InterPro" id="IPR018511">
    <property type="entry name" value="Hemolysin-typ_Ca-bd_CS"/>
</dbReference>
<dbReference type="Gene3D" id="2.150.10.10">
    <property type="entry name" value="Serralysin-like metalloprotease, C-terminal"/>
    <property type="match status" value="4"/>
</dbReference>
<dbReference type="SUPFAM" id="SSF51120">
    <property type="entry name" value="beta-Roll"/>
    <property type="match status" value="3"/>
</dbReference>